<dbReference type="RefSeq" id="XP_017999889.1">
    <property type="nucleotide sequence ID" value="XM_018140336.1"/>
</dbReference>
<comment type="caution">
    <text evidence="4">The sequence shown here is derived from an EMBL/GenBank/DDBJ whole genome shotgun (WGS) entry which is preliminary data.</text>
</comment>
<accession>A0A0N1H461</accession>
<reference evidence="4 5" key="1">
    <citation type="submission" date="2015-06" db="EMBL/GenBank/DDBJ databases">
        <title>Draft genome of the ant-associated black yeast Phialophora attae CBS 131958.</title>
        <authorList>
            <person name="Moreno L.F."/>
            <person name="Stielow B.J."/>
            <person name="de Hoog S."/>
            <person name="Vicente V.A."/>
            <person name="Weiss V.A."/>
            <person name="de Vries M."/>
            <person name="Cruz L.M."/>
            <person name="Souza E.M."/>
        </authorList>
    </citation>
    <scope>NUCLEOTIDE SEQUENCE [LARGE SCALE GENOMIC DNA]</scope>
    <source>
        <strain evidence="4 5">CBS 131958</strain>
    </source>
</reference>
<dbReference type="PANTHER" id="PTHR10663:SF405">
    <property type="entry name" value="ARF GUANINE NUCLEOTIDE EXCHANGE FACTOR SYT1"/>
    <property type="match status" value="1"/>
</dbReference>
<dbReference type="SMART" id="SM00222">
    <property type="entry name" value="Sec7"/>
    <property type="match status" value="1"/>
</dbReference>
<dbReference type="Gene3D" id="2.30.29.30">
    <property type="entry name" value="Pleckstrin-homology domain (PH domain)/Phosphotyrosine-binding domain (PTB)"/>
    <property type="match status" value="1"/>
</dbReference>
<feature type="compositionally biased region" description="Polar residues" evidence="1">
    <location>
        <begin position="450"/>
        <end position="473"/>
    </location>
</feature>
<feature type="domain" description="SEC7" evidence="3">
    <location>
        <begin position="465"/>
        <end position="638"/>
    </location>
</feature>
<feature type="region of interest" description="Disordered" evidence="1">
    <location>
        <begin position="1339"/>
        <end position="1414"/>
    </location>
</feature>
<evidence type="ECO:0000256" key="1">
    <source>
        <dbReference type="SAM" id="MobiDB-lite"/>
    </source>
</evidence>
<dbReference type="InterPro" id="IPR023394">
    <property type="entry name" value="Sec7_C_sf"/>
</dbReference>
<evidence type="ECO:0000259" key="2">
    <source>
        <dbReference type="PROSITE" id="PS50003"/>
    </source>
</evidence>
<sequence length="1414" mass="155926">MPFASLRSRPATGDSSKNHRHTIFDASPPPKREAREKDGKLGDRRSVHLPKFNSMDFGPPLMAKEEATPSSRPSIQVDPAEPSDSRATESVSVSTTATRDDDAASVIETPVEEPSRPSLVVPDADPNTRPKRFSLLRFKNASDSQLSYRFKKPAVDADDIPPTPAIIKTAPTVDATAQDPDKSIQKLFARRAPSPFRRNGPTKGTMRGFESVPEGHSTVAASTPNLGGSVDGSVDQDRTQASSQGPPAYGDTAGSQLAIPIERLSDHSSRSDGSSGERLYARTTTTQITHTTTTFFKLKRRKKDKGPLFPLPEKVQPTSERPSFSTAGFEGGRSSMSPSRKSTSAVRFRDADSGAASPTHSMTALTNAPFGSPGPSILRKESTHSGHSTPPTLIPPRLGARGRSSTLSSLHKSAERLVDQTQPGSTRTSTSTTGRRSFGDLLSLPHRLRQNSAPPRHANSTPGTPASKSNSLQIPREEVPELIYPKRDESDTPASYLERLEAAIPRGSMATVLCKTADEFSKTCLRKYMRGFSYFGESVDMSIRKMLMEVELPKETQQIDRLLAGFADRYFECNPGIFASTDETTFVAFSILLLHSDTHNKNNKRKMTKHDYFKNTQQGPVTISSDILDCFYDNICYTPFIHFDDEVAVNSHRLSAPRPKKSLMKVKSSEKLRGPVDPYLLILDNKLEVLRPPIKEILDIEDTYKATGTAPAFDIPELHRAFLKSSVLQIVSARSRPDAFMSQAGIHNPGEAQAGLVSIKIAKVGLLWRKNPKKKKTSSPWQEWGVLITDSKLYFFRDVGWIKRLIAQQDQHAKVGNKTTALIFKPPVHDFKPDALISVDDAVALYDTSYKRHKNALVLQKHGNLEEVFLANSEADRNDFIQKINYASTFRSAGVRMRGLLGTGYEGRQLFRKDSEVSNRSAETAKNATPMSPFQDPQAAWEIMFYRRQLVHEKLSEWDERIAVAQKELDALLRNARGLALCLPIQQKTRESVVLAAGRMTAKLKWARVELWRQKTHREILAMDLEQESATDFPAPKGTPQKLTPLKSSQQSLTRTDTDGTNLTLSPTSTKPMTSRRASLTPLEQPLDGTAERPTSMHGSPKAIQEAFPTGRRESRPEIVPHDSILSQRVIPEEQENKIDAGEERVLREAGLLGVDGDVSKSKEKRPDTSESERDRVGAISPSSDHFLRDRGTSVRRSLQRSLREHSHPHHASPSSHRHKKARESGSSAITEDGIKSTHSGESEELRRGTGSFILHGKKASVITMGDEWRNMTAEERIQMRNKNKVAEDGIADDGTASIASRASSRLGAASLAGSSIREGNDTRMSVATAADEFVDAKTSFDGKGKGRDSLFVDAKDFRSSMDSRSIREESDEDGSDAEDETMMQVEKKDLDEEDDLDLTTTNSTGAPGPAVSH</sequence>
<feature type="compositionally biased region" description="Polar residues" evidence="1">
    <location>
        <begin position="356"/>
        <end position="366"/>
    </location>
</feature>
<keyword evidence="5" id="KW-1185">Reference proteome</keyword>
<feature type="compositionally biased region" description="Basic and acidic residues" evidence="1">
    <location>
        <begin position="1233"/>
        <end position="1248"/>
    </location>
</feature>
<dbReference type="EMBL" id="LFJN01000013">
    <property type="protein sequence ID" value="KPI39926.1"/>
    <property type="molecule type" value="Genomic_DNA"/>
</dbReference>
<dbReference type="InterPro" id="IPR011993">
    <property type="entry name" value="PH-like_dom_sf"/>
</dbReference>
<feature type="compositionally biased region" description="Basic and acidic residues" evidence="1">
    <location>
        <begin position="30"/>
        <end position="46"/>
    </location>
</feature>
<dbReference type="GeneID" id="28732217"/>
<feature type="domain" description="PH" evidence="2">
    <location>
        <begin position="760"/>
        <end position="889"/>
    </location>
</feature>
<feature type="compositionally biased region" description="Polar residues" evidence="1">
    <location>
        <begin position="1046"/>
        <end position="1078"/>
    </location>
</feature>
<dbReference type="Gene3D" id="1.10.1000.11">
    <property type="entry name" value="Arf Nucleotide-binding Site Opener,domain 2"/>
    <property type="match status" value="1"/>
</dbReference>
<dbReference type="GO" id="GO:0032012">
    <property type="term" value="P:regulation of ARF protein signal transduction"/>
    <property type="evidence" value="ECO:0007669"/>
    <property type="project" value="InterPro"/>
</dbReference>
<feature type="compositionally biased region" description="Low complexity" evidence="1">
    <location>
        <begin position="334"/>
        <end position="344"/>
    </location>
</feature>
<dbReference type="SUPFAM" id="SSF50729">
    <property type="entry name" value="PH domain-like"/>
    <property type="match status" value="1"/>
</dbReference>
<feature type="region of interest" description="Disordered" evidence="1">
    <location>
        <begin position="193"/>
        <end position="253"/>
    </location>
</feature>
<dbReference type="PANTHER" id="PTHR10663">
    <property type="entry name" value="GUANYL-NUCLEOTIDE EXCHANGE FACTOR"/>
    <property type="match status" value="1"/>
</dbReference>
<evidence type="ECO:0000313" key="4">
    <source>
        <dbReference type="EMBL" id="KPI39926.1"/>
    </source>
</evidence>
<dbReference type="Proteomes" id="UP000038010">
    <property type="component" value="Unassembled WGS sequence"/>
</dbReference>
<feature type="region of interest" description="Disordered" evidence="1">
    <location>
        <begin position="1027"/>
        <end position="1248"/>
    </location>
</feature>
<feature type="compositionally biased region" description="Basic and acidic residues" evidence="1">
    <location>
        <begin position="475"/>
        <end position="490"/>
    </location>
</feature>
<feature type="compositionally biased region" description="Polar residues" evidence="1">
    <location>
        <begin position="316"/>
        <end position="326"/>
    </location>
</feature>
<dbReference type="Pfam" id="PF01369">
    <property type="entry name" value="Sec7"/>
    <property type="match status" value="1"/>
</dbReference>
<organism evidence="4 5">
    <name type="scientific">Cyphellophora attinorum</name>
    <dbReference type="NCBI Taxonomy" id="1664694"/>
    <lineage>
        <taxon>Eukaryota</taxon>
        <taxon>Fungi</taxon>
        <taxon>Dikarya</taxon>
        <taxon>Ascomycota</taxon>
        <taxon>Pezizomycotina</taxon>
        <taxon>Eurotiomycetes</taxon>
        <taxon>Chaetothyriomycetidae</taxon>
        <taxon>Chaetothyriales</taxon>
        <taxon>Cyphellophoraceae</taxon>
        <taxon>Cyphellophora</taxon>
    </lineage>
</organism>
<feature type="compositionally biased region" description="Low complexity" evidence="1">
    <location>
        <begin position="88"/>
        <end position="97"/>
    </location>
</feature>
<dbReference type="OrthoDB" id="430364at2759"/>
<dbReference type="GO" id="GO:0005085">
    <property type="term" value="F:guanyl-nucleotide exchange factor activity"/>
    <property type="evidence" value="ECO:0007669"/>
    <property type="project" value="InterPro"/>
</dbReference>
<feature type="compositionally biased region" description="Basic and acidic residues" evidence="1">
    <location>
        <begin position="1158"/>
        <end position="1177"/>
    </location>
</feature>
<dbReference type="STRING" id="1664694.A0A0N1H461"/>
<dbReference type="InterPro" id="IPR000904">
    <property type="entry name" value="Sec7_dom"/>
</dbReference>
<feature type="region of interest" description="Disordered" evidence="1">
    <location>
        <begin position="294"/>
        <end position="490"/>
    </location>
</feature>
<evidence type="ECO:0000313" key="5">
    <source>
        <dbReference type="Proteomes" id="UP000038010"/>
    </source>
</evidence>
<dbReference type="SUPFAM" id="SSF48425">
    <property type="entry name" value="Sec7 domain"/>
    <property type="match status" value="1"/>
</dbReference>
<gene>
    <name evidence="4" type="ORF">AB675_11485</name>
</gene>
<name>A0A0N1H461_9EURO</name>
<feature type="compositionally biased region" description="Acidic residues" evidence="1">
    <location>
        <begin position="1370"/>
        <end position="1382"/>
    </location>
</feature>
<feature type="region of interest" description="Disordered" evidence="1">
    <location>
        <begin position="1"/>
        <end position="130"/>
    </location>
</feature>
<feature type="compositionally biased region" description="Basic residues" evidence="1">
    <location>
        <begin position="1207"/>
        <end position="1222"/>
    </location>
</feature>
<dbReference type="PROSITE" id="PS50190">
    <property type="entry name" value="SEC7"/>
    <property type="match status" value="1"/>
</dbReference>
<dbReference type="InterPro" id="IPR035999">
    <property type="entry name" value="Sec7_dom_sf"/>
</dbReference>
<feature type="compositionally biased region" description="Basic and acidic residues" evidence="1">
    <location>
        <begin position="1111"/>
        <end position="1121"/>
    </location>
</feature>
<protein>
    <submittedName>
        <fullName evidence="4">Protein transport protein sec73</fullName>
    </submittedName>
</protein>
<dbReference type="InterPro" id="IPR001849">
    <property type="entry name" value="PH_domain"/>
</dbReference>
<dbReference type="PROSITE" id="PS50003">
    <property type="entry name" value="PH_DOMAIN"/>
    <property type="match status" value="1"/>
</dbReference>
<feature type="compositionally biased region" description="Low complexity" evidence="1">
    <location>
        <begin position="424"/>
        <end position="436"/>
    </location>
</feature>
<feature type="compositionally biased region" description="Basic and acidic residues" evidence="1">
    <location>
        <begin position="1131"/>
        <end position="1148"/>
    </location>
</feature>
<dbReference type="VEuPathDB" id="FungiDB:AB675_11485"/>
<evidence type="ECO:0000259" key="3">
    <source>
        <dbReference type="PROSITE" id="PS50190"/>
    </source>
</evidence>
<feature type="compositionally biased region" description="Basic and acidic residues" evidence="1">
    <location>
        <begin position="1339"/>
        <end position="1369"/>
    </location>
</feature>
<proteinExistence type="predicted"/>